<evidence type="ECO:0000313" key="4">
    <source>
        <dbReference type="EMBL" id="CAF1158865.1"/>
    </source>
</evidence>
<evidence type="ECO:0000256" key="2">
    <source>
        <dbReference type="SAM" id="MobiDB-lite"/>
    </source>
</evidence>
<keyword evidence="6" id="KW-1185">Reference proteome</keyword>
<dbReference type="GO" id="GO:0008270">
    <property type="term" value="F:zinc ion binding"/>
    <property type="evidence" value="ECO:0007669"/>
    <property type="project" value="UniProtKB-KW"/>
</dbReference>
<gene>
    <name evidence="4" type="ORF">GPM918_LOCUS21570</name>
    <name evidence="5" type="ORF">SRO942_LOCUS21567</name>
</gene>
<dbReference type="InterPro" id="IPR013087">
    <property type="entry name" value="Znf_C2H2_type"/>
</dbReference>
<proteinExistence type="predicted"/>
<feature type="region of interest" description="Disordered" evidence="2">
    <location>
        <begin position="263"/>
        <end position="367"/>
    </location>
</feature>
<protein>
    <recommendedName>
        <fullName evidence="3">C2H2-type domain-containing protein</fullName>
    </recommendedName>
</protein>
<feature type="domain" description="C2H2-type" evidence="3">
    <location>
        <begin position="217"/>
        <end position="242"/>
    </location>
</feature>
<dbReference type="OrthoDB" id="10090715at2759"/>
<accession>A0A814TC91</accession>
<reference evidence="4" key="1">
    <citation type="submission" date="2021-02" db="EMBL/GenBank/DDBJ databases">
        <authorList>
            <person name="Nowell W R."/>
        </authorList>
    </citation>
    <scope>NUCLEOTIDE SEQUENCE</scope>
</reference>
<dbReference type="Gene3D" id="3.30.160.60">
    <property type="entry name" value="Classic Zinc Finger"/>
    <property type="match status" value="1"/>
</dbReference>
<dbReference type="InterPro" id="IPR036236">
    <property type="entry name" value="Znf_C2H2_sf"/>
</dbReference>
<dbReference type="PROSITE" id="PS50157">
    <property type="entry name" value="ZINC_FINGER_C2H2_2"/>
    <property type="match status" value="2"/>
</dbReference>
<feature type="compositionally biased region" description="Pro residues" evidence="2">
    <location>
        <begin position="269"/>
        <end position="283"/>
    </location>
</feature>
<evidence type="ECO:0000256" key="1">
    <source>
        <dbReference type="PROSITE-ProRule" id="PRU00042"/>
    </source>
</evidence>
<dbReference type="Proteomes" id="UP000681722">
    <property type="component" value="Unassembled WGS sequence"/>
</dbReference>
<keyword evidence="1" id="KW-0479">Metal-binding</keyword>
<dbReference type="AlphaFoldDB" id="A0A814TC91"/>
<comment type="caution">
    <text evidence="4">The sequence shown here is derived from an EMBL/GenBank/DDBJ whole genome shotgun (WGS) entry which is preliminary data.</text>
</comment>
<dbReference type="PROSITE" id="PS00028">
    <property type="entry name" value="ZINC_FINGER_C2H2_1"/>
    <property type="match status" value="2"/>
</dbReference>
<evidence type="ECO:0000313" key="6">
    <source>
        <dbReference type="Proteomes" id="UP000663829"/>
    </source>
</evidence>
<dbReference type="Pfam" id="PF00096">
    <property type="entry name" value="zf-C2H2"/>
    <property type="match status" value="1"/>
</dbReference>
<feature type="domain" description="C2H2-type" evidence="3">
    <location>
        <begin position="296"/>
        <end position="321"/>
    </location>
</feature>
<name>A0A814TC91_9BILA</name>
<dbReference type="SUPFAM" id="SSF57667">
    <property type="entry name" value="beta-beta-alpha zinc fingers"/>
    <property type="match status" value="1"/>
</dbReference>
<keyword evidence="1" id="KW-0862">Zinc</keyword>
<dbReference type="EMBL" id="CAJOBC010007130">
    <property type="protein sequence ID" value="CAF3922278.1"/>
    <property type="molecule type" value="Genomic_DNA"/>
</dbReference>
<dbReference type="EMBL" id="CAJNOQ010007131">
    <property type="protein sequence ID" value="CAF1158865.1"/>
    <property type="molecule type" value="Genomic_DNA"/>
</dbReference>
<evidence type="ECO:0000259" key="3">
    <source>
        <dbReference type="PROSITE" id="PS50157"/>
    </source>
</evidence>
<organism evidence="4 6">
    <name type="scientific">Didymodactylos carnosus</name>
    <dbReference type="NCBI Taxonomy" id="1234261"/>
    <lineage>
        <taxon>Eukaryota</taxon>
        <taxon>Metazoa</taxon>
        <taxon>Spiralia</taxon>
        <taxon>Gnathifera</taxon>
        <taxon>Rotifera</taxon>
        <taxon>Eurotatoria</taxon>
        <taxon>Bdelloidea</taxon>
        <taxon>Philodinida</taxon>
        <taxon>Philodinidae</taxon>
        <taxon>Didymodactylos</taxon>
    </lineage>
</organism>
<dbReference type="Proteomes" id="UP000663829">
    <property type="component" value="Unassembled WGS sequence"/>
</dbReference>
<dbReference type="SMART" id="SM00355">
    <property type="entry name" value="ZnF_C2H2"/>
    <property type="match status" value="2"/>
</dbReference>
<evidence type="ECO:0000313" key="5">
    <source>
        <dbReference type="EMBL" id="CAF3922278.1"/>
    </source>
</evidence>
<sequence>MASSNLHTYGVKHCVLIDGDCGRFELFSNVHPYTLNRLAQSNDFPAFYLHAIAGSLVMGDHGTSLDYHICYNALDKETDDYYQVLARKYSQNVRLYASMEPEGVGACMKLMADKYKNEYNCLWVIHGTENCYQELIAHLNADSSAIVANYSWTQNLKRGSNRIEYLFTDVAPKVLDAQLKNCGTKSFPLYVTQPTPLAATTSKQEKSSEKPKDVRSFICERDKCGKSFSSKKQLNRHVVREHPIQIALHDPNPHTEQLIENQNSTIPPLSQPPAPPPPQPSPSPGKATKKPKVKSFTCDKDNCRKSFSSIKQLSRHRDKEHPVIIQLQETQPSVNEEIDDEHPSKPKVTSPEEMQYSDQHRRLPQGP</sequence>
<keyword evidence="1" id="KW-0863">Zinc-finger</keyword>